<evidence type="ECO:0000256" key="1">
    <source>
        <dbReference type="SAM" id="Phobius"/>
    </source>
</evidence>
<feature type="transmembrane region" description="Helical" evidence="1">
    <location>
        <begin position="132"/>
        <end position="150"/>
    </location>
</feature>
<dbReference type="KEGG" id="dosa:Os02g0651500"/>
<sequence>MCCYDAMHAPMYCLSLCDELVKFNVCWSKFTMFSSSCNPVVACLLFFCFFRVLRPGGCPVPAAGTGTGEIYPLCGDGEGERSVFYAVGMGTGCTNPTGAAPLPSLISLQSLPTTATARSAYSCALFSASCDLFCFVLIFFFTVVLLFYYASDAMAVTTW</sequence>
<reference evidence="3" key="2">
    <citation type="journal article" date="2008" name="Nucleic Acids Res.">
        <title>The rice annotation project database (RAP-DB): 2008 update.</title>
        <authorList>
            <consortium name="The rice annotation project (RAP)"/>
        </authorList>
    </citation>
    <scope>GENOME REANNOTATION</scope>
    <source>
        <strain evidence="3">cv. Nipponbare</strain>
    </source>
</reference>
<keyword evidence="1" id="KW-0812">Transmembrane</keyword>
<dbReference type="EMBL" id="AP008208">
    <property type="protein sequence ID" value="BAF09509.1"/>
    <property type="molecule type" value="Genomic_DNA"/>
</dbReference>
<feature type="transmembrane region" description="Helical" evidence="1">
    <location>
        <begin position="30"/>
        <end position="50"/>
    </location>
</feature>
<accession>B7EC21</accession>
<name>B7EC21_ORYSJ</name>
<keyword evidence="1" id="KW-0472">Membrane</keyword>
<gene>
    <name evidence="2" type="ordered locus">Os02g0651500</name>
</gene>
<proteinExistence type="predicted"/>
<evidence type="ECO:0000313" key="3">
    <source>
        <dbReference type="Proteomes" id="UP000000763"/>
    </source>
</evidence>
<organism evidence="2 3">
    <name type="scientific">Oryza sativa subsp. japonica</name>
    <name type="common">Rice</name>
    <dbReference type="NCBI Taxonomy" id="39947"/>
    <lineage>
        <taxon>Eukaryota</taxon>
        <taxon>Viridiplantae</taxon>
        <taxon>Streptophyta</taxon>
        <taxon>Embryophyta</taxon>
        <taxon>Tracheophyta</taxon>
        <taxon>Spermatophyta</taxon>
        <taxon>Magnoliopsida</taxon>
        <taxon>Liliopsida</taxon>
        <taxon>Poales</taxon>
        <taxon>Poaceae</taxon>
        <taxon>BOP clade</taxon>
        <taxon>Oryzoideae</taxon>
        <taxon>Oryzeae</taxon>
        <taxon>Oryzinae</taxon>
        <taxon>Oryza</taxon>
        <taxon>Oryza sativa</taxon>
    </lineage>
</organism>
<dbReference type="Proteomes" id="UP000000763">
    <property type="component" value="Chromosome 2"/>
</dbReference>
<reference evidence="2 3" key="1">
    <citation type="journal article" date="2005" name="Nature">
        <title>The map-based sequence of the rice genome.</title>
        <authorList>
            <consortium name="International rice genome sequencing project (IRGSP)"/>
            <person name="Matsumoto T."/>
            <person name="Wu J."/>
            <person name="Kanamori H."/>
            <person name="Katayose Y."/>
            <person name="Fujisawa M."/>
            <person name="Namiki N."/>
            <person name="Mizuno H."/>
            <person name="Yamamoto K."/>
            <person name="Antonio B.A."/>
            <person name="Baba T."/>
            <person name="Sakata K."/>
            <person name="Nagamura Y."/>
            <person name="Aoki H."/>
            <person name="Arikawa K."/>
            <person name="Arita K."/>
            <person name="Bito T."/>
            <person name="Chiden Y."/>
            <person name="Fujitsuka N."/>
            <person name="Fukunaka R."/>
            <person name="Hamada M."/>
            <person name="Harada C."/>
            <person name="Hayashi A."/>
            <person name="Hijishita S."/>
            <person name="Honda M."/>
            <person name="Hosokawa S."/>
            <person name="Ichikawa Y."/>
            <person name="Idonuma A."/>
            <person name="Iijima M."/>
            <person name="Ikeda M."/>
            <person name="Ikeno M."/>
            <person name="Ito K."/>
            <person name="Ito S."/>
            <person name="Ito T."/>
            <person name="Ito Y."/>
            <person name="Ito Y."/>
            <person name="Iwabuchi A."/>
            <person name="Kamiya K."/>
            <person name="Karasawa W."/>
            <person name="Kurita K."/>
            <person name="Katagiri S."/>
            <person name="Kikuta A."/>
            <person name="Kobayashi H."/>
            <person name="Kobayashi N."/>
            <person name="Machita K."/>
            <person name="Maehara T."/>
            <person name="Masukawa M."/>
            <person name="Mizubayashi T."/>
            <person name="Mukai Y."/>
            <person name="Nagasaki H."/>
            <person name="Nagata Y."/>
            <person name="Naito S."/>
            <person name="Nakashima M."/>
            <person name="Nakama Y."/>
            <person name="Nakamichi Y."/>
            <person name="Nakamura M."/>
            <person name="Meguro A."/>
            <person name="Negishi M."/>
            <person name="Ohta I."/>
            <person name="Ohta T."/>
            <person name="Okamoto M."/>
            <person name="Ono N."/>
            <person name="Saji S."/>
            <person name="Sakaguchi M."/>
            <person name="Sakai K."/>
            <person name="Shibata M."/>
            <person name="Shimokawa T."/>
            <person name="Song J."/>
            <person name="Takazaki Y."/>
            <person name="Terasawa K."/>
            <person name="Tsugane M."/>
            <person name="Tsuji K."/>
            <person name="Ueda S."/>
            <person name="Waki K."/>
            <person name="Yamagata H."/>
            <person name="Yamamoto M."/>
            <person name="Yamamoto S."/>
            <person name="Yamane H."/>
            <person name="Yoshiki S."/>
            <person name="Yoshihara R."/>
            <person name="Yukawa K."/>
            <person name="Zhong H."/>
            <person name="Yano M."/>
            <person name="Yuan Q."/>
            <person name="Ouyang S."/>
            <person name="Liu J."/>
            <person name="Jones K.M."/>
            <person name="Gansberger K."/>
            <person name="Moffat K."/>
            <person name="Hill J."/>
            <person name="Bera J."/>
            <person name="Fadrosh D."/>
            <person name="Jin S."/>
            <person name="Johri S."/>
            <person name="Kim M."/>
            <person name="Overton L."/>
            <person name="Reardon M."/>
            <person name="Tsitrin T."/>
            <person name="Vuong H."/>
            <person name="Weaver B."/>
            <person name="Ciecko A."/>
            <person name="Tallon L."/>
            <person name="Jackson J."/>
            <person name="Pai G."/>
            <person name="Aken S.V."/>
            <person name="Utterback T."/>
            <person name="Reidmuller S."/>
            <person name="Feldblyum T."/>
            <person name="Hsiao J."/>
            <person name="Zismann V."/>
            <person name="Iobst S."/>
            <person name="de Vazeille A.R."/>
            <person name="Buell C.R."/>
            <person name="Ying K."/>
            <person name="Li Y."/>
            <person name="Lu T."/>
            <person name="Huang Y."/>
            <person name="Zhao Q."/>
            <person name="Feng Q."/>
            <person name="Zhang L."/>
            <person name="Zhu J."/>
            <person name="Weng Q."/>
            <person name="Mu J."/>
            <person name="Lu Y."/>
            <person name="Fan D."/>
            <person name="Liu Y."/>
            <person name="Guan J."/>
            <person name="Zhang Y."/>
            <person name="Yu S."/>
            <person name="Liu X."/>
            <person name="Zhang Y."/>
            <person name="Hong G."/>
            <person name="Han B."/>
            <person name="Choisne N."/>
            <person name="Demange N."/>
            <person name="Orjeda G."/>
            <person name="Samain S."/>
            <person name="Cattolico L."/>
            <person name="Pelletier E."/>
            <person name="Couloux A."/>
            <person name="Segurens B."/>
            <person name="Wincker P."/>
            <person name="D'Hont A."/>
            <person name="Scarpelli C."/>
            <person name="Weissenbach J."/>
            <person name="Salanoubat M."/>
            <person name="Quetier F."/>
            <person name="Yu Y."/>
            <person name="Kim H.R."/>
            <person name="Rambo T."/>
            <person name="Currie J."/>
            <person name="Collura K."/>
            <person name="Luo M."/>
            <person name="Yang T."/>
            <person name="Ammiraju J.S.S."/>
            <person name="Engler F."/>
            <person name="Soderlund C."/>
            <person name="Wing R.A."/>
            <person name="Palmer L.E."/>
            <person name="de la Bastide M."/>
            <person name="Spiegel L."/>
            <person name="Nascimento L."/>
            <person name="Zutavern T."/>
            <person name="O'Shaughnessy A."/>
            <person name="Dike S."/>
            <person name="Dedhia N."/>
            <person name="Preston R."/>
            <person name="Balija V."/>
            <person name="McCombie W.R."/>
            <person name="Chow T."/>
            <person name="Chen H."/>
            <person name="Chung M."/>
            <person name="Chen C."/>
            <person name="Shaw J."/>
            <person name="Wu H."/>
            <person name="Hsiao K."/>
            <person name="Chao Y."/>
            <person name="Chu M."/>
            <person name="Cheng C."/>
            <person name="Hour A."/>
            <person name="Lee P."/>
            <person name="Lin S."/>
            <person name="Lin Y."/>
            <person name="Liou J."/>
            <person name="Liu S."/>
            <person name="Hsing Y."/>
            <person name="Raghuvanshi S."/>
            <person name="Mohanty A."/>
            <person name="Bharti A.K."/>
            <person name="Gaur A."/>
            <person name="Gupta V."/>
            <person name="Kumar D."/>
            <person name="Ravi V."/>
            <person name="Vij S."/>
            <person name="Kapur A."/>
            <person name="Khurana P."/>
            <person name="Khurana P."/>
            <person name="Khurana J.P."/>
            <person name="Tyagi A.K."/>
            <person name="Gaikwad K."/>
            <person name="Singh A."/>
            <person name="Dalal V."/>
            <person name="Srivastava S."/>
            <person name="Dixit A."/>
            <person name="Pal A.K."/>
            <person name="Ghazi I.A."/>
            <person name="Yadav M."/>
            <person name="Pandit A."/>
            <person name="Bhargava A."/>
            <person name="Sureshbabu K."/>
            <person name="Batra K."/>
            <person name="Sharma T.R."/>
            <person name="Mohapatra T."/>
            <person name="Singh N.K."/>
            <person name="Messing J."/>
            <person name="Nelson A.B."/>
            <person name="Fuks G."/>
            <person name="Kavchok S."/>
            <person name="Keizer G."/>
            <person name="Linton E."/>
            <person name="Llaca V."/>
            <person name="Song R."/>
            <person name="Tanyolac B."/>
            <person name="Young S."/>
            <person name="Ho-Il K."/>
            <person name="Hahn J.H."/>
            <person name="Sangsakoo G."/>
            <person name="Vanavichit A."/>
            <person name="de Mattos Luiz.A.T."/>
            <person name="Zimmer P.D."/>
            <person name="Malone G."/>
            <person name="Dellagostin O."/>
            <person name="de Oliveira A.C."/>
            <person name="Bevan M."/>
            <person name="Bancroft I."/>
            <person name="Minx P."/>
            <person name="Cordum H."/>
            <person name="Wilson R."/>
            <person name="Cheng Z."/>
            <person name="Jin W."/>
            <person name="Jiang J."/>
            <person name="Leong S.A."/>
            <person name="Iwama H."/>
            <person name="Gojobori T."/>
            <person name="Itoh T."/>
            <person name="Niimura Y."/>
            <person name="Fujii Y."/>
            <person name="Habara T."/>
            <person name="Sakai H."/>
            <person name="Sato Y."/>
            <person name="Wilson G."/>
            <person name="Kumar K."/>
            <person name="McCouch S."/>
            <person name="Juretic N."/>
            <person name="Hoen D."/>
            <person name="Wright S."/>
            <person name="Bruskiewich R."/>
            <person name="Bureau T."/>
            <person name="Miyao A."/>
            <person name="Hirochika H."/>
            <person name="Nishikawa T."/>
            <person name="Kadowaki K."/>
            <person name="Sugiura M."/>
            <person name="Burr B."/>
            <person name="Sasaki T."/>
        </authorList>
    </citation>
    <scope>NUCLEOTIDE SEQUENCE [LARGE SCALE GENOMIC DNA]</scope>
    <source>
        <strain evidence="3">cv. Nipponbare</strain>
    </source>
</reference>
<keyword evidence="1" id="KW-1133">Transmembrane helix</keyword>
<protein>
    <submittedName>
        <fullName evidence="2">Os02g0651500 protein</fullName>
    </submittedName>
</protein>
<dbReference type="AlphaFoldDB" id="B7EC21"/>
<evidence type="ECO:0000313" key="2">
    <source>
        <dbReference type="EMBL" id="BAF09509.1"/>
    </source>
</evidence>